<feature type="compositionally biased region" description="Polar residues" evidence="2">
    <location>
        <begin position="65"/>
        <end position="83"/>
    </location>
</feature>
<proteinExistence type="predicted"/>
<sequence>MPHAPKINILETRTTFQQLPHPGPLLQPQLQLTRNHPSHHRYRHCNPNMENTTHEQSESSEIKGSLSNHSLQPPSNSTSTNEKGQLVKPDVLKSEDEGHDATVEGLEAINNRPDLTRKEIILKVRGLEEKLSNMRDALARLQHGGDEVQARGEELQVRLTDVLDELARFKVVFSRNVDYWSSELSALKD</sequence>
<reference evidence="3 4" key="1">
    <citation type="submission" date="2016-03" db="EMBL/GenBank/DDBJ databases">
        <authorList>
            <person name="Ploux O."/>
        </authorList>
    </citation>
    <scope>NUCLEOTIDE SEQUENCE [LARGE SCALE GENOMIC DNA]</scope>
    <source>
        <strain evidence="3 4">UAMH 11012</strain>
    </source>
</reference>
<keyword evidence="4" id="KW-1185">Reference proteome</keyword>
<feature type="compositionally biased region" description="Basic and acidic residues" evidence="2">
    <location>
        <begin position="52"/>
        <end position="61"/>
    </location>
</feature>
<dbReference type="AlphaFoldDB" id="A0A1L7XPG1"/>
<feature type="coiled-coil region" evidence="1">
    <location>
        <begin position="117"/>
        <end position="144"/>
    </location>
</feature>
<dbReference type="Proteomes" id="UP000184330">
    <property type="component" value="Unassembled WGS sequence"/>
</dbReference>
<accession>A0A1L7XPG1</accession>
<feature type="region of interest" description="Disordered" evidence="2">
    <location>
        <begin position="35"/>
        <end position="98"/>
    </location>
</feature>
<evidence type="ECO:0000313" key="4">
    <source>
        <dbReference type="Proteomes" id="UP000184330"/>
    </source>
</evidence>
<organism evidence="3 4">
    <name type="scientific">Phialocephala subalpina</name>
    <dbReference type="NCBI Taxonomy" id="576137"/>
    <lineage>
        <taxon>Eukaryota</taxon>
        <taxon>Fungi</taxon>
        <taxon>Dikarya</taxon>
        <taxon>Ascomycota</taxon>
        <taxon>Pezizomycotina</taxon>
        <taxon>Leotiomycetes</taxon>
        <taxon>Helotiales</taxon>
        <taxon>Mollisiaceae</taxon>
        <taxon>Phialocephala</taxon>
        <taxon>Phialocephala fortinii species complex</taxon>
    </lineage>
</organism>
<evidence type="ECO:0000313" key="3">
    <source>
        <dbReference type="EMBL" id="CZR66857.1"/>
    </source>
</evidence>
<protein>
    <submittedName>
        <fullName evidence="3">Uncharacterized protein</fullName>
    </submittedName>
</protein>
<keyword evidence="1" id="KW-0175">Coiled coil</keyword>
<name>A0A1L7XPG1_9HELO</name>
<evidence type="ECO:0000256" key="1">
    <source>
        <dbReference type="SAM" id="Coils"/>
    </source>
</evidence>
<gene>
    <name evidence="3" type="ORF">PAC_16758</name>
</gene>
<evidence type="ECO:0000256" key="2">
    <source>
        <dbReference type="SAM" id="MobiDB-lite"/>
    </source>
</evidence>
<dbReference type="EMBL" id="FJOG01000040">
    <property type="protein sequence ID" value="CZR66857.1"/>
    <property type="molecule type" value="Genomic_DNA"/>
</dbReference>